<dbReference type="InterPro" id="IPR044880">
    <property type="entry name" value="NCX_ion-bd_dom_sf"/>
</dbReference>
<organism evidence="11 12">
    <name type="scientific">Lichenifustis flavocetrariae</name>
    <dbReference type="NCBI Taxonomy" id="2949735"/>
    <lineage>
        <taxon>Bacteria</taxon>
        <taxon>Pseudomonadati</taxon>
        <taxon>Pseudomonadota</taxon>
        <taxon>Alphaproteobacteria</taxon>
        <taxon>Hyphomicrobiales</taxon>
        <taxon>Lichenihabitantaceae</taxon>
        <taxon>Lichenifustis</taxon>
    </lineage>
</organism>
<evidence type="ECO:0000256" key="3">
    <source>
        <dbReference type="ARBA" id="ARBA00022568"/>
    </source>
</evidence>
<dbReference type="GO" id="GO:0012505">
    <property type="term" value="C:endomembrane system"/>
    <property type="evidence" value="ECO:0007669"/>
    <property type="project" value="UniProtKB-SubCell"/>
</dbReference>
<keyword evidence="2 9" id="KW-0813">Transport</keyword>
<dbReference type="Gene3D" id="1.20.1420.30">
    <property type="entry name" value="NCX, central ion-binding region"/>
    <property type="match status" value="1"/>
</dbReference>
<dbReference type="PANTHER" id="PTHR31503:SF22">
    <property type="entry name" value="VACUOLAR CALCIUM ION TRANSPORTER"/>
    <property type="match status" value="1"/>
</dbReference>
<comment type="caution">
    <text evidence="11">The sequence shown here is derived from an EMBL/GenBank/DDBJ whole genome shotgun (WGS) entry which is preliminary data.</text>
</comment>
<dbReference type="InterPro" id="IPR004798">
    <property type="entry name" value="CAX-like"/>
</dbReference>
<feature type="transmembrane region" description="Helical" evidence="9">
    <location>
        <begin position="24"/>
        <end position="41"/>
    </location>
</feature>
<evidence type="ECO:0000313" key="12">
    <source>
        <dbReference type="Proteomes" id="UP001165667"/>
    </source>
</evidence>
<feature type="transmembrane region" description="Helical" evidence="9">
    <location>
        <begin position="331"/>
        <end position="351"/>
    </location>
</feature>
<feature type="transmembrane region" description="Helical" evidence="9">
    <location>
        <begin position="89"/>
        <end position="110"/>
    </location>
</feature>
<keyword evidence="8 9" id="KW-0472">Membrane</keyword>
<keyword evidence="7 9" id="KW-0406">Ion transport</keyword>
<feature type="transmembrane region" description="Helical" evidence="9">
    <location>
        <begin position="162"/>
        <end position="180"/>
    </location>
</feature>
<evidence type="ECO:0000256" key="6">
    <source>
        <dbReference type="ARBA" id="ARBA00022989"/>
    </source>
</evidence>
<dbReference type="PANTHER" id="PTHR31503">
    <property type="entry name" value="VACUOLAR CALCIUM ION TRANSPORTER"/>
    <property type="match status" value="1"/>
</dbReference>
<keyword evidence="6 9" id="KW-1133">Transmembrane helix</keyword>
<dbReference type="EMBL" id="JAMOIM010000005">
    <property type="protein sequence ID" value="MCW6508381.1"/>
    <property type="molecule type" value="Genomic_DNA"/>
</dbReference>
<keyword evidence="4 9" id="KW-0812">Transmembrane</keyword>
<reference evidence="11" key="1">
    <citation type="submission" date="2022-05" db="EMBL/GenBank/DDBJ databases">
        <authorList>
            <person name="Pankratov T."/>
        </authorList>
    </citation>
    <scope>NUCLEOTIDE SEQUENCE</scope>
    <source>
        <strain evidence="11">BP6-180914</strain>
    </source>
</reference>
<evidence type="ECO:0000256" key="2">
    <source>
        <dbReference type="ARBA" id="ARBA00022448"/>
    </source>
</evidence>
<feature type="domain" description="Sodium/calcium exchanger membrane region" evidence="10">
    <location>
        <begin position="24"/>
        <end position="182"/>
    </location>
</feature>
<keyword evidence="9" id="KW-0050">Antiport</keyword>
<dbReference type="AlphaFoldDB" id="A0AA41YW88"/>
<accession>A0AA41YW88</accession>
<comment type="function">
    <text evidence="9">Ca(+)/H(+) antiporter that extrudes calcium in exchange for external protons.</text>
</comment>
<feature type="transmembrane region" description="Helical" evidence="9">
    <location>
        <begin position="122"/>
        <end position="142"/>
    </location>
</feature>
<evidence type="ECO:0000256" key="9">
    <source>
        <dbReference type="RuleBase" id="RU365028"/>
    </source>
</evidence>
<dbReference type="InterPro" id="IPR004713">
    <property type="entry name" value="CaH_exchang"/>
</dbReference>
<feature type="transmembrane region" description="Helical" evidence="9">
    <location>
        <begin position="53"/>
        <end position="77"/>
    </location>
</feature>
<dbReference type="Proteomes" id="UP001165667">
    <property type="component" value="Unassembled WGS sequence"/>
</dbReference>
<dbReference type="GO" id="GO:0006874">
    <property type="term" value="P:intracellular calcium ion homeostasis"/>
    <property type="evidence" value="ECO:0007669"/>
    <property type="project" value="TreeGrafter"/>
</dbReference>
<keyword evidence="3 9" id="KW-0109">Calcium transport</keyword>
<name>A0AA41YW88_9HYPH</name>
<comment type="caution">
    <text evidence="9">Lacks conserved residue(s) required for the propagation of feature annotation.</text>
</comment>
<feature type="transmembrane region" description="Helical" evidence="9">
    <location>
        <begin position="308"/>
        <end position="324"/>
    </location>
</feature>
<evidence type="ECO:0000256" key="7">
    <source>
        <dbReference type="ARBA" id="ARBA00023065"/>
    </source>
</evidence>
<dbReference type="InterPro" id="IPR004837">
    <property type="entry name" value="NaCa_Exmemb"/>
</dbReference>
<comment type="similarity">
    <text evidence="9">Belongs to the Ca(2+):cation antiporter (CaCA) (TC 2.A.19) family.</text>
</comment>
<sequence length="353" mass="36810">MALLALLAVPLSLLLHYVIHAPAPWVFGLSAVALGILADWTRRATEQLAERAGPAVGGLISISLGSVAEIILALFVLLDGQAEVVRAQLTGSIMGTTLLGLGLAILAGGLGRDKQVFDRERVGLLSTLLMLATVALLLPATFDLTARSVVHNNHVGLSDEQLSLGVSAILLALYGGNLIYTLVTHRDVFASSDERGQPTWSLGKTIAVLVAATAMVAWEAEIVSDALTEAASALNFSPTFLGVVVLALVGTGGDLLAAVTFARQDKMSLVLNIAIGSAIQIALVVAPLLVLVSWLMGHPMTLVFSNPLQLFAIAGTAFIVRAVAADGETTWFEGLLLVGVYALLALGFFFVEG</sequence>
<feature type="transmembrane region" description="Helical" evidence="9">
    <location>
        <begin position="269"/>
        <end position="296"/>
    </location>
</feature>
<proteinExistence type="inferred from homology"/>
<dbReference type="GO" id="GO:0015369">
    <property type="term" value="F:calcium:proton antiporter activity"/>
    <property type="evidence" value="ECO:0007669"/>
    <property type="project" value="UniProtKB-UniRule"/>
</dbReference>
<dbReference type="NCBIfam" id="TIGR00378">
    <property type="entry name" value="cax"/>
    <property type="match status" value="1"/>
</dbReference>
<dbReference type="GO" id="GO:0016020">
    <property type="term" value="C:membrane"/>
    <property type="evidence" value="ECO:0007669"/>
    <property type="project" value="InterPro"/>
</dbReference>
<feature type="transmembrane region" description="Helical" evidence="9">
    <location>
        <begin position="240"/>
        <end position="262"/>
    </location>
</feature>
<dbReference type="Pfam" id="PF01699">
    <property type="entry name" value="Na_Ca_ex"/>
    <property type="match status" value="2"/>
</dbReference>
<evidence type="ECO:0000256" key="5">
    <source>
        <dbReference type="ARBA" id="ARBA00022837"/>
    </source>
</evidence>
<evidence type="ECO:0000256" key="1">
    <source>
        <dbReference type="ARBA" id="ARBA00004127"/>
    </source>
</evidence>
<dbReference type="RefSeq" id="WP_282584744.1">
    <property type="nucleotide sequence ID" value="NZ_JAMOIM010000005.1"/>
</dbReference>
<keyword evidence="5 9" id="KW-0106">Calcium</keyword>
<gene>
    <name evidence="11" type="primary">cax</name>
    <name evidence="11" type="ORF">M8523_10140</name>
</gene>
<protein>
    <recommendedName>
        <fullName evidence="9">Ca(2+)/H(+) antiporter</fullName>
    </recommendedName>
</protein>
<evidence type="ECO:0000313" key="11">
    <source>
        <dbReference type="EMBL" id="MCW6508381.1"/>
    </source>
</evidence>
<evidence type="ECO:0000256" key="4">
    <source>
        <dbReference type="ARBA" id="ARBA00022692"/>
    </source>
</evidence>
<evidence type="ECO:0000256" key="8">
    <source>
        <dbReference type="ARBA" id="ARBA00023136"/>
    </source>
</evidence>
<evidence type="ECO:0000259" key="10">
    <source>
        <dbReference type="Pfam" id="PF01699"/>
    </source>
</evidence>
<feature type="domain" description="Sodium/calcium exchanger membrane region" evidence="10">
    <location>
        <begin position="206"/>
        <end position="349"/>
    </location>
</feature>
<comment type="subcellular location">
    <subcellularLocation>
        <location evidence="1">Endomembrane system</location>
        <topology evidence="1">Multi-pass membrane protein</topology>
    </subcellularLocation>
</comment>
<keyword evidence="12" id="KW-1185">Reference proteome</keyword>